<evidence type="ECO:0000313" key="1">
    <source>
        <dbReference type="EMBL" id="GAG87660.1"/>
    </source>
</evidence>
<accession>X1AY11</accession>
<organism evidence="1">
    <name type="scientific">marine sediment metagenome</name>
    <dbReference type="NCBI Taxonomy" id="412755"/>
    <lineage>
        <taxon>unclassified sequences</taxon>
        <taxon>metagenomes</taxon>
        <taxon>ecological metagenomes</taxon>
    </lineage>
</organism>
<proteinExistence type="predicted"/>
<gene>
    <name evidence="1" type="ORF">S01H4_32366</name>
</gene>
<sequence>QNKVPRSSIEIIPASDSVAENNLDLLRYAIIGMIFESQYKAQSSYINLRKVSKLSGRITSPFMNFVGSARFLSPARSRYNQLVSRGEHEVNRWISLGRSEHLRSRQMAEIAFDDSLESSVHYLAESPDIQDLIQSQGIGLASEVVDEVRERTISADTVLEGLFRALLRRTPRSDLPSPPEVVRESALTFSEQRKKNVPVF</sequence>
<protein>
    <submittedName>
        <fullName evidence="1">Uncharacterized protein</fullName>
    </submittedName>
</protein>
<feature type="non-terminal residue" evidence="1">
    <location>
        <position position="1"/>
    </location>
</feature>
<name>X1AY11_9ZZZZ</name>
<dbReference type="EMBL" id="BART01016911">
    <property type="protein sequence ID" value="GAG87660.1"/>
    <property type="molecule type" value="Genomic_DNA"/>
</dbReference>
<reference evidence="1" key="1">
    <citation type="journal article" date="2014" name="Front. Microbiol.">
        <title>High frequency of phylogenetically diverse reductive dehalogenase-homologous genes in deep subseafloor sedimentary metagenomes.</title>
        <authorList>
            <person name="Kawai M."/>
            <person name="Futagami T."/>
            <person name="Toyoda A."/>
            <person name="Takaki Y."/>
            <person name="Nishi S."/>
            <person name="Hori S."/>
            <person name="Arai W."/>
            <person name="Tsubouchi T."/>
            <person name="Morono Y."/>
            <person name="Uchiyama I."/>
            <person name="Ito T."/>
            <person name="Fujiyama A."/>
            <person name="Inagaki F."/>
            <person name="Takami H."/>
        </authorList>
    </citation>
    <scope>NUCLEOTIDE SEQUENCE</scope>
    <source>
        <strain evidence="1">Expedition CK06-06</strain>
    </source>
</reference>
<comment type="caution">
    <text evidence="1">The sequence shown here is derived from an EMBL/GenBank/DDBJ whole genome shotgun (WGS) entry which is preliminary data.</text>
</comment>
<dbReference type="AlphaFoldDB" id="X1AY11"/>